<name>X1GLX3_9ZZZZ</name>
<accession>X1GLX3</accession>
<feature type="non-terminal residue" evidence="1">
    <location>
        <position position="64"/>
    </location>
</feature>
<dbReference type="AlphaFoldDB" id="X1GLX3"/>
<proteinExistence type="predicted"/>
<organism evidence="1">
    <name type="scientific">marine sediment metagenome</name>
    <dbReference type="NCBI Taxonomy" id="412755"/>
    <lineage>
        <taxon>unclassified sequences</taxon>
        <taxon>metagenomes</taxon>
        <taxon>ecological metagenomes</taxon>
    </lineage>
</organism>
<gene>
    <name evidence="1" type="ORF">S03H2_16692</name>
</gene>
<sequence>MNMKTSIKKILIAILLIGWTFSNLNIMSESGGIINSVMDDPNSTNLSLPVNPLHFTFGAKHGEF</sequence>
<protein>
    <submittedName>
        <fullName evidence="1">Uncharacterized protein</fullName>
    </submittedName>
</protein>
<evidence type="ECO:0000313" key="1">
    <source>
        <dbReference type="EMBL" id="GAH42619.1"/>
    </source>
</evidence>
<reference evidence="1" key="1">
    <citation type="journal article" date="2014" name="Front. Microbiol.">
        <title>High frequency of phylogenetically diverse reductive dehalogenase-homologous genes in deep subseafloor sedimentary metagenomes.</title>
        <authorList>
            <person name="Kawai M."/>
            <person name="Futagami T."/>
            <person name="Toyoda A."/>
            <person name="Takaki Y."/>
            <person name="Nishi S."/>
            <person name="Hori S."/>
            <person name="Arai W."/>
            <person name="Tsubouchi T."/>
            <person name="Morono Y."/>
            <person name="Uchiyama I."/>
            <person name="Ito T."/>
            <person name="Fujiyama A."/>
            <person name="Inagaki F."/>
            <person name="Takami H."/>
        </authorList>
    </citation>
    <scope>NUCLEOTIDE SEQUENCE</scope>
    <source>
        <strain evidence="1">Expedition CK06-06</strain>
    </source>
</reference>
<dbReference type="EMBL" id="BARU01008545">
    <property type="protein sequence ID" value="GAH42619.1"/>
    <property type="molecule type" value="Genomic_DNA"/>
</dbReference>
<comment type="caution">
    <text evidence="1">The sequence shown here is derived from an EMBL/GenBank/DDBJ whole genome shotgun (WGS) entry which is preliminary data.</text>
</comment>